<dbReference type="Pfam" id="PF00001">
    <property type="entry name" value="7tm_1"/>
    <property type="match status" value="1"/>
</dbReference>
<evidence type="ECO:0000256" key="8">
    <source>
        <dbReference type="ARBA" id="ARBA00023224"/>
    </source>
</evidence>
<evidence type="ECO:0000256" key="5">
    <source>
        <dbReference type="ARBA" id="ARBA00023040"/>
    </source>
</evidence>
<comment type="subcellular location">
    <subcellularLocation>
        <location evidence="1">Cell membrane</location>
        <topology evidence="1">Multi-pass membrane protein</topology>
    </subcellularLocation>
</comment>
<feature type="transmembrane region" description="Helical" evidence="10">
    <location>
        <begin position="160"/>
        <end position="183"/>
    </location>
</feature>
<evidence type="ECO:0000256" key="1">
    <source>
        <dbReference type="ARBA" id="ARBA00004651"/>
    </source>
</evidence>
<dbReference type="PRINTS" id="PR00237">
    <property type="entry name" value="GPCRRHODOPSN"/>
</dbReference>
<evidence type="ECO:0000256" key="11">
    <source>
        <dbReference type="SAM" id="SignalP"/>
    </source>
</evidence>
<accession>A0A060YME8</accession>
<feature type="transmembrane region" description="Helical" evidence="10">
    <location>
        <begin position="51"/>
        <end position="71"/>
    </location>
</feature>
<evidence type="ECO:0000256" key="2">
    <source>
        <dbReference type="ARBA" id="ARBA00022475"/>
    </source>
</evidence>
<gene>
    <name evidence="13" type="ORF">GSONMT00018621001</name>
</gene>
<dbReference type="GO" id="GO:0005886">
    <property type="term" value="C:plasma membrane"/>
    <property type="evidence" value="ECO:0007669"/>
    <property type="project" value="UniProtKB-SubCell"/>
</dbReference>
<keyword evidence="2" id="KW-1003">Cell membrane</keyword>
<feature type="domain" description="G-protein coupled receptors family 1 profile" evidence="12">
    <location>
        <begin position="61"/>
        <end position="318"/>
    </location>
</feature>
<dbReference type="PANTHER" id="PTHR24231">
    <property type="entry name" value="PURINOCEPTOR-RELATED G-PROTEIN COUPLED RECEPTOR"/>
    <property type="match status" value="1"/>
</dbReference>
<dbReference type="InterPro" id="IPR000276">
    <property type="entry name" value="GPCR_Rhodpsn"/>
</dbReference>
<evidence type="ECO:0000256" key="7">
    <source>
        <dbReference type="ARBA" id="ARBA00023170"/>
    </source>
</evidence>
<dbReference type="InterPro" id="IPR017452">
    <property type="entry name" value="GPCR_Rhodpsn_7TM"/>
</dbReference>
<keyword evidence="11" id="KW-0732">Signal</keyword>
<dbReference type="Gene3D" id="1.20.1070.10">
    <property type="entry name" value="Rhodopsin 7-helix transmembrane proteins"/>
    <property type="match status" value="1"/>
</dbReference>
<dbReference type="PRINTS" id="PR01157">
    <property type="entry name" value="P2YPURNOCPTR"/>
</dbReference>
<proteinExistence type="inferred from homology"/>
<feature type="signal peptide" evidence="11">
    <location>
        <begin position="1"/>
        <end position="27"/>
    </location>
</feature>
<dbReference type="SUPFAM" id="SSF81321">
    <property type="entry name" value="Family A G protein-coupled receptor-like"/>
    <property type="match status" value="1"/>
</dbReference>
<dbReference type="GO" id="GO:0004930">
    <property type="term" value="F:G protein-coupled receptor activity"/>
    <property type="evidence" value="ECO:0007669"/>
    <property type="project" value="UniProtKB-KW"/>
</dbReference>
<comment type="similarity">
    <text evidence="9">Belongs to the G-protein coupled receptor 1 family.</text>
</comment>
<keyword evidence="6 10" id="KW-0472">Membrane</keyword>
<keyword evidence="3 9" id="KW-0812">Transmembrane</keyword>
<dbReference type="PANTHER" id="PTHR24231:SF14">
    <property type="entry name" value="SUCCINATE RECEPTOR 1"/>
    <property type="match status" value="1"/>
</dbReference>
<feature type="transmembrane region" description="Helical" evidence="10">
    <location>
        <begin position="83"/>
        <end position="105"/>
    </location>
</feature>
<evidence type="ECO:0000313" key="14">
    <source>
        <dbReference type="Proteomes" id="UP000193380"/>
    </source>
</evidence>
<evidence type="ECO:0000256" key="10">
    <source>
        <dbReference type="SAM" id="Phobius"/>
    </source>
</evidence>
<evidence type="ECO:0000256" key="3">
    <source>
        <dbReference type="ARBA" id="ARBA00022692"/>
    </source>
</evidence>
<feature type="transmembrane region" description="Helical" evidence="10">
    <location>
        <begin position="206"/>
        <end position="232"/>
    </location>
</feature>
<name>A0A060YME8_ONCMY</name>
<feature type="transmembrane region" description="Helical" evidence="10">
    <location>
        <begin position="117"/>
        <end position="139"/>
    </location>
</feature>
<feature type="chain" id="PRO_5001597196" description="G-protein coupled receptors family 1 profile domain-containing protein" evidence="11">
    <location>
        <begin position="28"/>
        <end position="348"/>
    </location>
</feature>
<feature type="transmembrane region" description="Helical" evidence="10">
    <location>
        <begin position="253"/>
        <end position="274"/>
    </location>
</feature>
<evidence type="ECO:0000256" key="4">
    <source>
        <dbReference type="ARBA" id="ARBA00022989"/>
    </source>
</evidence>
<evidence type="ECO:0000313" key="13">
    <source>
        <dbReference type="EMBL" id="CDQ92891.1"/>
    </source>
</evidence>
<dbReference type="AlphaFoldDB" id="A0A060YME8"/>
<dbReference type="PaxDb" id="8022-A0A060YME8"/>
<evidence type="ECO:0000256" key="6">
    <source>
        <dbReference type="ARBA" id="ARBA00023136"/>
    </source>
</evidence>
<dbReference type="PROSITE" id="PS50262">
    <property type="entry name" value="G_PROTEIN_RECEP_F1_2"/>
    <property type="match status" value="1"/>
</dbReference>
<keyword evidence="4 10" id="KW-1133">Transmembrane helix</keyword>
<keyword evidence="8 9" id="KW-0807">Transducer</keyword>
<protein>
    <recommendedName>
        <fullName evidence="12">G-protein coupled receptors family 1 profile domain-containing protein</fullName>
    </recommendedName>
</protein>
<sequence>MNPVVYSSLSAILVAALLFSHLPPLFSSPLQVYNCTMLDDFLLQYYLTPAYALEFALGFPSNLLVVLGYVFCLPEWKSTNVYLFNLAVSDLIFLCTLPHLSYLYANAKSEYNGFGCIINRYILHTNLYSSILFMVWVSMDRFLLVRHPSRLHFLLTKKAALCLSLMTWVAVNMQVAPLIFYIVQDMQKGNWSLCKDFGSLGVMENLLGYSLGLTVTGYLLPLLGLGFFSFHINRLLRVQAEVIQGTGTSFRKPVRVVSAVATMFLVLYLPYHLMRNVRIASRHPWAGLSDCHKIYIQSAYILTRPVAFVHSVINPVFYFFMGDKFRELLLAKIRVLVRQLEQRTGTSM</sequence>
<reference evidence="13" key="1">
    <citation type="journal article" date="2014" name="Nat. Commun.">
        <title>The rainbow trout genome provides novel insights into evolution after whole-genome duplication in vertebrates.</title>
        <authorList>
            <person name="Berthelot C."/>
            <person name="Brunet F."/>
            <person name="Chalopin D."/>
            <person name="Juanchich A."/>
            <person name="Bernard M."/>
            <person name="Noel B."/>
            <person name="Bento P."/>
            <person name="Da Silva C."/>
            <person name="Labadie K."/>
            <person name="Alberti A."/>
            <person name="Aury J.M."/>
            <person name="Louis A."/>
            <person name="Dehais P."/>
            <person name="Bardou P."/>
            <person name="Montfort J."/>
            <person name="Klopp C."/>
            <person name="Cabau C."/>
            <person name="Gaspin C."/>
            <person name="Thorgaard G.H."/>
            <person name="Boussaha M."/>
            <person name="Quillet E."/>
            <person name="Guyomard R."/>
            <person name="Galiana D."/>
            <person name="Bobe J."/>
            <person name="Volff J.N."/>
            <person name="Genet C."/>
            <person name="Wincker P."/>
            <person name="Jaillon O."/>
            <person name="Roest Crollius H."/>
            <person name="Guiguen Y."/>
        </authorList>
    </citation>
    <scope>NUCLEOTIDE SEQUENCE [LARGE SCALE GENOMIC DNA]</scope>
</reference>
<dbReference type="Proteomes" id="UP000193380">
    <property type="component" value="Unassembled WGS sequence"/>
</dbReference>
<keyword evidence="7 9" id="KW-0675">Receptor</keyword>
<organism evidence="13 14">
    <name type="scientific">Oncorhynchus mykiss</name>
    <name type="common">Rainbow trout</name>
    <name type="synonym">Salmo gairdneri</name>
    <dbReference type="NCBI Taxonomy" id="8022"/>
    <lineage>
        <taxon>Eukaryota</taxon>
        <taxon>Metazoa</taxon>
        <taxon>Chordata</taxon>
        <taxon>Craniata</taxon>
        <taxon>Vertebrata</taxon>
        <taxon>Euteleostomi</taxon>
        <taxon>Actinopterygii</taxon>
        <taxon>Neopterygii</taxon>
        <taxon>Teleostei</taxon>
        <taxon>Protacanthopterygii</taxon>
        <taxon>Salmoniformes</taxon>
        <taxon>Salmonidae</taxon>
        <taxon>Salmoninae</taxon>
        <taxon>Oncorhynchus</taxon>
    </lineage>
</organism>
<dbReference type="STRING" id="8022.A0A060YME8"/>
<keyword evidence="5 9" id="KW-0297">G-protein coupled receptor</keyword>
<reference evidence="13" key="2">
    <citation type="submission" date="2014-03" db="EMBL/GenBank/DDBJ databases">
        <authorList>
            <person name="Genoscope - CEA"/>
        </authorList>
    </citation>
    <scope>NUCLEOTIDE SEQUENCE</scope>
</reference>
<evidence type="ECO:0000256" key="9">
    <source>
        <dbReference type="RuleBase" id="RU000688"/>
    </source>
</evidence>
<evidence type="ECO:0000259" key="12">
    <source>
        <dbReference type="PROSITE" id="PS50262"/>
    </source>
</evidence>
<dbReference type="PROSITE" id="PS00237">
    <property type="entry name" value="G_PROTEIN_RECEP_F1_1"/>
    <property type="match status" value="1"/>
</dbReference>
<feature type="transmembrane region" description="Helical" evidence="10">
    <location>
        <begin position="294"/>
        <end position="320"/>
    </location>
</feature>
<dbReference type="EMBL" id="FR914069">
    <property type="protein sequence ID" value="CDQ92891.1"/>
    <property type="molecule type" value="Genomic_DNA"/>
</dbReference>